<feature type="transmembrane region" description="Helical" evidence="2">
    <location>
        <begin position="1010"/>
        <end position="1030"/>
    </location>
</feature>
<keyword evidence="3" id="KW-0732">Signal</keyword>
<keyword evidence="2" id="KW-0812">Transmembrane</keyword>
<dbReference type="Pfam" id="PF01757">
    <property type="entry name" value="Acyl_transf_3"/>
    <property type="match status" value="1"/>
</dbReference>
<feature type="transmembrane region" description="Helical" evidence="2">
    <location>
        <begin position="971"/>
        <end position="990"/>
    </location>
</feature>
<feature type="transmembrane region" description="Helical" evidence="2">
    <location>
        <begin position="1181"/>
        <end position="1201"/>
    </location>
</feature>
<evidence type="ECO:0000256" key="3">
    <source>
        <dbReference type="SAM" id="SignalP"/>
    </source>
</evidence>
<dbReference type="Pfam" id="PF20146">
    <property type="entry name" value="NRF"/>
    <property type="match status" value="1"/>
</dbReference>
<feature type="compositionally biased region" description="Polar residues" evidence="1">
    <location>
        <begin position="1508"/>
        <end position="1525"/>
    </location>
</feature>
<feature type="compositionally biased region" description="Polar residues" evidence="1">
    <location>
        <begin position="1551"/>
        <end position="1560"/>
    </location>
</feature>
<reference evidence="5" key="1">
    <citation type="journal article" date="2023" name="G3 (Bethesda)">
        <title>A reference genome for the long-term kleptoplast-retaining sea slug Elysia crispata morphotype clarki.</title>
        <authorList>
            <person name="Eastman K.E."/>
            <person name="Pendleton A.L."/>
            <person name="Shaikh M.A."/>
            <person name="Suttiyut T."/>
            <person name="Ogas R."/>
            <person name="Tomko P."/>
            <person name="Gavelis G."/>
            <person name="Widhalm J.R."/>
            <person name="Wisecaver J.H."/>
        </authorList>
    </citation>
    <scope>NUCLEOTIDE SEQUENCE</scope>
    <source>
        <strain evidence="5">ECLA1</strain>
    </source>
</reference>
<sequence>MKWTFVIQMLALLTASTGIVTGDFWDDLADTVQDIVDDNVGEDTGIDLDAGEDILEDILDEARDFLDDTILPGGNIGGDENSVFGEGFTPVEAETSNKDDDLEALLDQLQGIADRIGELLVADGTFSQNDIREIVDAFDSREEEDEVSEVLLTAILEYILEELGVDVSDDLVEEKLVPLIIDVYNIVKDYISNATSSGNTKELQLLEDVLDSLVDNMFPNMTMEDILCNAASNGIENFVEQSTNLERDNQKTFVRNVALLLLGCQEEEIKRINPDEGGRLRDIFMASSNGSLIEQVLEMLSTEPARNILTETFFSLLADRSTNFTLFNNPFLSAMIDSRPFSPNIFNNGSRNRRDQSRFGDVLENFGNFENLRDLFESLGEKRDSVDDQTPTTFIPNTSSKEDKSSTARPTVTTTTTAKTITRLLSSSTTSTVTATATTTAKTARTTTVQPNITATTATTSPGSFPFMMRRQRFREFRSNFQEAVSNATERLAQLVREEINNSQLAQLIYTLLNSDLVREVLQALDISFIPLQTTSMTITTPKRDAVPRNSTGVFSTNDADIDRLPSDSEPVARAMTQTTIQILQTANLSDPESIVSTAGQVLLDNARQTLQDEVLSDPLAFVRDVVDFVSRNNSLLSRIIPQETMAAITDGIGPALQVTQFASTLAQIYSTSGGYGTSQRCTNERAAVGEGITQAELWALAFVDTMGKPGTGVLEGNTWLEGNYDQCKAIQGTTDSGDTIHGQYVKMRFRLQIPGLTESDSAALTDQDTGLPNILWHVCLPKGCNSEDVTKIGEKIAESAGSAIESVEATILEKRDPSSETAFILAVAVLSSLGLLCMIGTAVDLAMTSLKPKSSSSETAGQVVPRAAPKSKTSQNDRQPVSGEELPSPTGEKMIRRVRFQDLRADLRSMDATRDQREASAVPTTAAAVQKHTSGVAQFFIAFSLYTNSRDVMKAVHAPGDLTCLHGIRAISILWVILGHVYVFLPQFGNALALVEMSKWWTFHTILNAPYAVDTFFTISGCLVSYLFLRMAKKAGGLKVSHLVMYYVHRYLRLTPLYALAILVFHGITPYIEEGPFLAESSDRDHDCKDLWWTNLLYFSNLRSDNRQCLAWSWYLPNDMQFYAVAPLILVPLALGYKYLGLLVAFLQVALHLIMYSVMVEKYDASIIREPLDFFIHIYIKPYTRCGPYAIGLALGYLLFKTKGKFKLPKVLVALGWFLAVGGGLALVYVTHDNLKKFGILKPTWSDNQMNALDIVGKPLWSLCVAWVILACVNGYGGAINSFLSWTAWVPLSRLTFGTYLCHPMIMHYFNNNRRTVLYFTYHFVMERFLATVLLSFGVSYILSLLIETPVRNLIKPLKKNTKPSARTQLKGLGSKTRKDQDKTFNMTPMSSFSKLSKSKAEGLRSRNVYLPEELRSATQAPSSPEPEFPVSTGSGLYPTILSESQEEASVNRGSVSVSAAAYRNLTYETITKTANFDDEEPTVINADYISLIDQPTSPEIIGEGPNFQQEQKQTRQQIDNPQVTDLDYSKLKSKRKRLPQFPETDQEMFGSSQTQAGTMSADVAQQPDQVEGKPRMETDSTGPHSAQITADVEESRETSQAFPAAEQVSIEANLENRPPGPVFAAEVNGAVNEGYVHDSNDLGLVLPSAPPETPRSGRSDTSEHAESLLV</sequence>
<evidence type="ECO:0000313" key="6">
    <source>
        <dbReference type="Proteomes" id="UP001283361"/>
    </source>
</evidence>
<feature type="region of interest" description="Disordered" evidence="1">
    <location>
        <begin position="543"/>
        <end position="565"/>
    </location>
</feature>
<comment type="caution">
    <text evidence="5">The sequence shown here is derived from an EMBL/GenBank/DDBJ whole genome shotgun (WGS) entry which is preliminary data.</text>
</comment>
<dbReference type="PANTHER" id="PTHR11161">
    <property type="entry name" value="O-ACYLTRANSFERASE"/>
    <property type="match status" value="1"/>
</dbReference>
<feature type="region of interest" description="Disordered" evidence="1">
    <location>
        <begin position="1363"/>
        <end position="1392"/>
    </location>
</feature>
<evidence type="ECO:0000256" key="1">
    <source>
        <dbReference type="SAM" id="MobiDB-lite"/>
    </source>
</evidence>
<feature type="region of interest" description="Disordered" evidence="1">
    <location>
        <begin position="382"/>
        <end position="414"/>
    </location>
</feature>
<dbReference type="PANTHER" id="PTHR11161:SF0">
    <property type="entry name" value="O-ACYLTRANSFERASE LIKE PROTEIN"/>
    <property type="match status" value="1"/>
</dbReference>
<feature type="signal peptide" evidence="3">
    <location>
        <begin position="1"/>
        <end position="22"/>
    </location>
</feature>
<evidence type="ECO:0000259" key="4">
    <source>
        <dbReference type="SMART" id="SM00703"/>
    </source>
</evidence>
<dbReference type="EMBL" id="JAWDGP010004110">
    <property type="protein sequence ID" value="KAK3767724.1"/>
    <property type="molecule type" value="Genomic_DNA"/>
</dbReference>
<dbReference type="SMART" id="SM00703">
    <property type="entry name" value="NRF"/>
    <property type="match status" value="1"/>
</dbReference>
<feature type="transmembrane region" description="Helical" evidence="2">
    <location>
        <begin position="823"/>
        <end position="848"/>
    </location>
</feature>
<feature type="transmembrane region" description="Helical" evidence="2">
    <location>
        <begin position="1051"/>
        <end position="1073"/>
    </location>
</feature>
<feature type="compositionally biased region" description="Basic and acidic residues" evidence="1">
    <location>
        <begin position="1657"/>
        <end position="1672"/>
    </location>
</feature>
<gene>
    <name evidence="5" type="ORF">RRG08_018405</name>
</gene>
<evidence type="ECO:0000313" key="5">
    <source>
        <dbReference type="EMBL" id="KAK3767724.1"/>
    </source>
</evidence>
<dbReference type="InterPro" id="IPR006621">
    <property type="entry name" value="Nose-resist-to-fluoxetine_N"/>
</dbReference>
<feature type="chain" id="PRO_5042184480" description="Nose resistant-to-fluoxetine protein N-terminal domain-containing protein" evidence="3">
    <location>
        <begin position="23"/>
        <end position="1672"/>
    </location>
</feature>
<proteinExistence type="predicted"/>
<feature type="transmembrane region" description="Helical" evidence="2">
    <location>
        <begin position="1143"/>
        <end position="1161"/>
    </location>
</feature>
<organism evidence="5 6">
    <name type="scientific">Elysia crispata</name>
    <name type="common">lettuce slug</name>
    <dbReference type="NCBI Taxonomy" id="231223"/>
    <lineage>
        <taxon>Eukaryota</taxon>
        <taxon>Metazoa</taxon>
        <taxon>Spiralia</taxon>
        <taxon>Lophotrochozoa</taxon>
        <taxon>Mollusca</taxon>
        <taxon>Gastropoda</taxon>
        <taxon>Heterobranchia</taxon>
        <taxon>Euthyneura</taxon>
        <taxon>Panpulmonata</taxon>
        <taxon>Sacoglossa</taxon>
        <taxon>Placobranchoidea</taxon>
        <taxon>Plakobranchidae</taxon>
        <taxon>Elysia</taxon>
    </lineage>
</organism>
<feature type="transmembrane region" description="Helical" evidence="2">
    <location>
        <begin position="1121"/>
        <end position="1138"/>
    </location>
</feature>
<protein>
    <recommendedName>
        <fullName evidence="4">Nose resistant-to-fluoxetine protein N-terminal domain-containing protein</fullName>
    </recommendedName>
</protein>
<feature type="compositionally biased region" description="Polar residues" evidence="1">
    <location>
        <begin position="388"/>
        <end position="399"/>
    </location>
</feature>
<dbReference type="InterPro" id="IPR052728">
    <property type="entry name" value="O2_lipid_transport_reg"/>
</dbReference>
<evidence type="ECO:0000256" key="2">
    <source>
        <dbReference type="SAM" id="Phobius"/>
    </source>
</evidence>
<feature type="transmembrane region" description="Helical" evidence="2">
    <location>
        <begin position="1261"/>
        <end position="1281"/>
    </location>
</feature>
<dbReference type="GO" id="GO:0016747">
    <property type="term" value="F:acyltransferase activity, transferring groups other than amino-acyl groups"/>
    <property type="evidence" value="ECO:0007669"/>
    <property type="project" value="InterPro"/>
</dbReference>
<feature type="transmembrane region" description="Helical" evidence="2">
    <location>
        <begin position="1213"/>
        <end position="1232"/>
    </location>
</feature>
<feature type="region of interest" description="Disordered" evidence="1">
    <location>
        <begin position="1498"/>
        <end position="1609"/>
    </location>
</feature>
<accession>A0AAE0ZE30</accession>
<keyword evidence="2" id="KW-0472">Membrane</keyword>
<feature type="compositionally biased region" description="Polar residues" evidence="1">
    <location>
        <begin position="1581"/>
        <end position="1590"/>
    </location>
</feature>
<keyword evidence="2" id="KW-1133">Transmembrane helix</keyword>
<feature type="transmembrane region" description="Helical" evidence="2">
    <location>
        <begin position="1331"/>
        <end position="1352"/>
    </location>
</feature>
<feature type="region of interest" description="Disordered" evidence="1">
    <location>
        <begin position="1644"/>
        <end position="1672"/>
    </location>
</feature>
<feature type="region of interest" description="Disordered" evidence="1">
    <location>
        <begin position="1416"/>
        <end position="1437"/>
    </location>
</feature>
<keyword evidence="6" id="KW-1185">Reference proteome</keyword>
<dbReference type="InterPro" id="IPR002656">
    <property type="entry name" value="Acyl_transf_3_dom"/>
</dbReference>
<feature type="domain" description="Nose resistant-to-fluoxetine protein N-terminal" evidence="4">
    <location>
        <begin position="679"/>
        <end position="819"/>
    </location>
</feature>
<feature type="region of interest" description="Disordered" evidence="1">
    <location>
        <begin position="853"/>
        <end position="891"/>
    </location>
</feature>
<feature type="compositionally biased region" description="Polar residues" evidence="1">
    <location>
        <begin position="549"/>
        <end position="559"/>
    </location>
</feature>
<dbReference type="Proteomes" id="UP001283361">
    <property type="component" value="Unassembled WGS sequence"/>
</dbReference>
<name>A0AAE0ZE30_9GAST</name>